<dbReference type="SUPFAM" id="SSF52402">
    <property type="entry name" value="Adenine nucleotide alpha hydrolases-like"/>
    <property type="match status" value="2"/>
</dbReference>
<comment type="caution">
    <text evidence="3">The sequence shown here is derived from an EMBL/GenBank/DDBJ whole genome shotgun (WGS) entry which is preliminary data.</text>
</comment>
<feature type="domain" description="UspA" evidence="2">
    <location>
        <begin position="184"/>
        <end position="234"/>
    </location>
</feature>
<organism evidence="3 4">
    <name type="scientific">Variovorax ginsengisoli</name>
    <dbReference type="NCBI Taxonomy" id="363844"/>
    <lineage>
        <taxon>Bacteria</taxon>
        <taxon>Pseudomonadati</taxon>
        <taxon>Pseudomonadota</taxon>
        <taxon>Betaproteobacteria</taxon>
        <taxon>Burkholderiales</taxon>
        <taxon>Comamonadaceae</taxon>
        <taxon>Variovorax</taxon>
    </lineage>
</organism>
<evidence type="ECO:0000313" key="3">
    <source>
        <dbReference type="EMBL" id="MDO1535256.1"/>
    </source>
</evidence>
<evidence type="ECO:0000259" key="2">
    <source>
        <dbReference type="Pfam" id="PF00582"/>
    </source>
</evidence>
<dbReference type="InterPro" id="IPR006016">
    <property type="entry name" value="UspA"/>
</dbReference>
<accession>A0ABT8S8M4</accession>
<keyword evidence="4" id="KW-1185">Reference proteome</keyword>
<protein>
    <submittedName>
        <fullName evidence="3">Universal stress protein</fullName>
    </submittedName>
</protein>
<proteinExistence type="inferred from homology"/>
<evidence type="ECO:0000256" key="1">
    <source>
        <dbReference type="ARBA" id="ARBA00008791"/>
    </source>
</evidence>
<feature type="domain" description="UspA" evidence="2">
    <location>
        <begin position="4"/>
        <end position="127"/>
    </location>
</feature>
<dbReference type="EMBL" id="JAUKVY010000018">
    <property type="protein sequence ID" value="MDO1535256.1"/>
    <property type="molecule type" value="Genomic_DNA"/>
</dbReference>
<dbReference type="Gene3D" id="3.40.50.12370">
    <property type="match status" value="2"/>
</dbReference>
<dbReference type="InterPro" id="IPR006015">
    <property type="entry name" value="Universal_stress_UspA"/>
</dbReference>
<dbReference type="Proteomes" id="UP001169027">
    <property type="component" value="Unassembled WGS sequence"/>
</dbReference>
<dbReference type="PRINTS" id="PR01438">
    <property type="entry name" value="UNVRSLSTRESS"/>
</dbReference>
<dbReference type="PANTHER" id="PTHR46268">
    <property type="entry name" value="STRESS RESPONSE PROTEIN NHAX"/>
    <property type="match status" value="1"/>
</dbReference>
<dbReference type="CDD" id="cd00293">
    <property type="entry name" value="USP-like"/>
    <property type="match status" value="2"/>
</dbReference>
<evidence type="ECO:0000313" key="4">
    <source>
        <dbReference type="Proteomes" id="UP001169027"/>
    </source>
</evidence>
<reference evidence="3" key="1">
    <citation type="submission" date="2023-06" db="EMBL/GenBank/DDBJ databases">
        <authorList>
            <person name="Jiang Y."/>
            <person name="Liu Q."/>
        </authorList>
    </citation>
    <scope>NUCLEOTIDE SEQUENCE</scope>
    <source>
        <strain evidence="3">CGMCC 1.12090</strain>
    </source>
</reference>
<comment type="similarity">
    <text evidence="1">Belongs to the universal stress protein A family.</text>
</comment>
<sequence length="267" mass="29804">MNSHSILAVTDLSQQGNRALIRAAMLAEPRRALLKIMYTPSDFRGSLDPDVEQQVKRLAREVHTRFNILAKTVADPRGGLEGVAKEARWADMLVVGEHWKESAGFFFRGMPIERLQRLVPCPVLLARLEVSHRYRRILVAIDSTSCSKKLLKLARRLDGGAQIEPFQVGDSSTDRRNSVSPNDVARQAVIQQQHSNADLIVVGRSRGSGFSEYLFGSVAHRVLRWSGCDVCLVPHDLRIDPIPGMPTPSPARHDPMATRHLLARPEQ</sequence>
<gene>
    <name evidence="3" type="ORF">Q2T77_23460</name>
</gene>
<dbReference type="RefSeq" id="WP_301812952.1">
    <property type="nucleotide sequence ID" value="NZ_JAUJZH010000018.1"/>
</dbReference>
<dbReference type="PANTHER" id="PTHR46268:SF6">
    <property type="entry name" value="UNIVERSAL STRESS PROTEIN UP12"/>
    <property type="match status" value="1"/>
</dbReference>
<dbReference type="Pfam" id="PF00582">
    <property type="entry name" value="Usp"/>
    <property type="match status" value="2"/>
</dbReference>
<name>A0ABT8S8M4_9BURK</name>